<gene>
    <name evidence="12" type="ORF">Fcan01_27233</name>
</gene>
<keyword evidence="5" id="KW-0175">Coiled coil</keyword>
<dbReference type="PANTHER" id="PTHR19960:SF25">
    <property type="entry name" value="TEKTIN-1"/>
    <property type="match status" value="1"/>
</dbReference>
<evidence type="ECO:0000256" key="9">
    <source>
        <dbReference type="ARBA" id="ARBA00045224"/>
    </source>
</evidence>
<dbReference type="OrthoDB" id="10054259at2759"/>
<evidence type="ECO:0000256" key="6">
    <source>
        <dbReference type="ARBA" id="ARBA00023069"/>
    </source>
</evidence>
<keyword evidence="13" id="KW-1185">Reference proteome</keyword>
<dbReference type="GO" id="GO:0060271">
    <property type="term" value="P:cilium assembly"/>
    <property type="evidence" value="ECO:0007669"/>
    <property type="project" value="UniProtKB-UniRule"/>
</dbReference>
<keyword evidence="8 10" id="KW-0966">Cell projection</keyword>
<dbReference type="AlphaFoldDB" id="A0A226CZI5"/>
<dbReference type="Proteomes" id="UP000198287">
    <property type="component" value="Unassembled WGS sequence"/>
</dbReference>
<dbReference type="PANTHER" id="PTHR19960">
    <property type="entry name" value="TEKTIN"/>
    <property type="match status" value="1"/>
</dbReference>
<proteinExistence type="inferred from homology"/>
<evidence type="ECO:0000256" key="11">
    <source>
        <dbReference type="SAM" id="MobiDB-lite"/>
    </source>
</evidence>
<comment type="similarity">
    <text evidence="2 10">Belongs to the tektin family.</text>
</comment>
<dbReference type="EMBL" id="LNIX01000049">
    <property type="protein sequence ID" value="OXA38034.1"/>
    <property type="molecule type" value="Genomic_DNA"/>
</dbReference>
<evidence type="ECO:0000256" key="2">
    <source>
        <dbReference type="ARBA" id="ARBA00007209"/>
    </source>
</evidence>
<evidence type="ECO:0000256" key="10">
    <source>
        <dbReference type="RuleBase" id="RU367040"/>
    </source>
</evidence>
<keyword evidence="6 10" id="KW-0969">Cilium</keyword>
<comment type="function">
    <text evidence="9">Microtubule inner protein (MIP) part of the dynein-decorated doublet microtubules (DMTs) in cilia and flagellar axoneme. Forms filamentous polymers in the walls of ciliary and flagellar microtubules.</text>
</comment>
<reference evidence="12 13" key="1">
    <citation type="submission" date="2015-12" db="EMBL/GenBank/DDBJ databases">
        <title>The genome of Folsomia candida.</title>
        <authorList>
            <person name="Faddeeva A."/>
            <person name="Derks M.F."/>
            <person name="Anvar Y."/>
            <person name="Smit S."/>
            <person name="Van Straalen N."/>
            <person name="Roelofs D."/>
        </authorList>
    </citation>
    <scope>NUCLEOTIDE SEQUENCE [LARGE SCALE GENOMIC DNA]</scope>
    <source>
        <strain evidence="12 13">VU population</strain>
        <tissue evidence="12">Whole body</tissue>
    </source>
</reference>
<dbReference type="STRING" id="158441.A0A226CZI5"/>
<sequence length="320" mass="36200">MSLLKRKTPSQKELDQLWSNLTFGTSHRNRQISDAVMASGFHLCDQRREVAVHAESEVQFQLHQRLQDMSLWVAEFTRKSEEVTAQVERVKGYADRVKNAAKAVAPILTVDWDVFKMREARIGVDLVADDPHKALLFEVGILEGEEQRLIVLHLRVEECLRLLRRMGYVLGKELDDRKLTVQIDHTALALDAHSSLVVAHNGGQIGGDESKGMAEAKSGRGSTRNPLLPTLENEQTWESLSWKHCAAAEKLLKDADALLVLVESTLQSSCERIQTAVCDTNAAFEARLIALRRLKCHLEEEHEQAIFENDNKIHTHFQNE</sequence>
<evidence type="ECO:0000256" key="7">
    <source>
        <dbReference type="ARBA" id="ARBA00023212"/>
    </source>
</evidence>
<feature type="region of interest" description="Disordered" evidence="11">
    <location>
        <begin position="207"/>
        <end position="228"/>
    </location>
</feature>
<evidence type="ECO:0000256" key="4">
    <source>
        <dbReference type="ARBA" id="ARBA00022846"/>
    </source>
</evidence>
<name>A0A226CZI5_FOLCA</name>
<dbReference type="GO" id="GO:0060294">
    <property type="term" value="P:cilium movement involved in cell motility"/>
    <property type="evidence" value="ECO:0007669"/>
    <property type="project" value="UniProtKB-UniRule"/>
</dbReference>
<keyword evidence="7" id="KW-0206">Cytoskeleton</keyword>
<dbReference type="GO" id="GO:0015630">
    <property type="term" value="C:microtubule cytoskeleton"/>
    <property type="evidence" value="ECO:0007669"/>
    <property type="project" value="UniProtKB-UniRule"/>
</dbReference>
<evidence type="ECO:0000256" key="5">
    <source>
        <dbReference type="ARBA" id="ARBA00023054"/>
    </source>
</evidence>
<dbReference type="GO" id="GO:0005634">
    <property type="term" value="C:nucleus"/>
    <property type="evidence" value="ECO:0007669"/>
    <property type="project" value="TreeGrafter"/>
</dbReference>
<evidence type="ECO:0000313" key="12">
    <source>
        <dbReference type="EMBL" id="OXA38034.1"/>
    </source>
</evidence>
<evidence type="ECO:0000313" key="13">
    <source>
        <dbReference type="Proteomes" id="UP000198287"/>
    </source>
</evidence>
<accession>A0A226CZI5</accession>
<organism evidence="12 13">
    <name type="scientific">Folsomia candida</name>
    <name type="common">Springtail</name>
    <dbReference type="NCBI Taxonomy" id="158441"/>
    <lineage>
        <taxon>Eukaryota</taxon>
        <taxon>Metazoa</taxon>
        <taxon>Ecdysozoa</taxon>
        <taxon>Arthropoda</taxon>
        <taxon>Hexapoda</taxon>
        <taxon>Collembola</taxon>
        <taxon>Entomobryomorpha</taxon>
        <taxon>Isotomoidea</taxon>
        <taxon>Isotomidae</taxon>
        <taxon>Proisotominae</taxon>
        <taxon>Folsomia</taxon>
    </lineage>
</organism>
<dbReference type="Pfam" id="PF03148">
    <property type="entry name" value="Tektin"/>
    <property type="match status" value="1"/>
</dbReference>
<evidence type="ECO:0000256" key="1">
    <source>
        <dbReference type="ARBA" id="ARBA00004611"/>
    </source>
</evidence>
<keyword evidence="4 10" id="KW-0282">Flagellum</keyword>
<dbReference type="InterPro" id="IPR048256">
    <property type="entry name" value="Tektin-like"/>
</dbReference>
<feature type="compositionally biased region" description="Basic and acidic residues" evidence="11">
    <location>
        <begin position="208"/>
        <end position="218"/>
    </location>
</feature>
<dbReference type="GO" id="GO:0005930">
    <property type="term" value="C:axoneme"/>
    <property type="evidence" value="ECO:0007669"/>
    <property type="project" value="UniProtKB-SubCell"/>
</dbReference>
<keyword evidence="3" id="KW-0963">Cytoplasm</keyword>
<evidence type="ECO:0000256" key="3">
    <source>
        <dbReference type="ARBA" id="ARBA00022490"/>
    </source>
</evidence>
<comment type="caution">
    <text evidence="12">The sequence shown here is derived from an EMBL/GenBank/DDBJ whole genome shotgun (WGS) entry which is preliminary data.</text>
</comment>
<evidence type="ECO:0000256" key="8">
    <source>
        <dbReference type="ARBA" id="ARBA00023273"/>
    </source>
</evidence>
<dbReference type="InterPro" id="IPR000435">
    <property type="entry name" value="Tektins"/>
</dbReference>
<protein>
    <recommendedName>
        <fullName evidence="10">Tektin</fullName>
    </recommendedName>
</protein>
<comment type="subcellular location">
    <subcellularLocation>
        <location evidence="10">Cytoplasm</location>
        <location evidence="10">Cytoskeleton</location>
        <location evidence="10">Cilium axoneme</location>
    </subcellularLocation>
    <subcellularLocation>
        <location evidence="1">Cytoplasm</location>
        <location evidence="1">Cytoskeleton</location>
        <location evidence="1">Flagellum axoneme</location>
    </subcellularLocation>
</comment>